<keyword evidence="9 17" id="KW-0418">Kinase</keyword>
<dbReference type="CDD" id="cd06225">
    <property type="entry name" value="HAMP"/>
    <property type="match status" value="1"/>
</dbReference>
<dbReference type="PROSITE" id="PS50885">
    <property type="entry name" value="HAMP"/>
    <property type="match status" value="1"/>
</dbReference>
<dbReference type="InterPro" id="IPR004358">
    <property type="entry name" value="Sig_transdc_His_kin-like_C"/>
</dbReference>
<keyword evidence="13 14" id="KW-0472">Membrane</keyword>
<evidence type="ECO:0000259" key="16">
    <source>
        <dbReference type="PROSITE" id="PS50885"/>
    </source>
</evidence>
<feature type="domain" description="Histidine kinase" evidence="15">
    <location>
        <begin position="164"/>
        <end position="373"/>
    </location>
</feature>
<evidence type="ECO:0000313" key="17">
    <source>
        <dbReference type="EMBL" id="KKR06008.1"/>
    </source>
</evidence>
<feature type="transmembrane region" description="Helical" evidence="14">
    <location>
        <begin position="81"/>
        <end position="102"/>
    </location>
</feature>
<name>A0A0G0MS56_9BACT</name>
<dbReference type="SUPFAM" id="SSF47384">
    <property type="entry name" value="Homodimeric domain of signal transducing histidine kinase"/>
    <property type="match status" value="1"/>
</dbReference>
<dbReference type="SUPFAM" id="SSF55874">
    <property type="entry name" value="ATPase domain of HSP90 chaperone/DNA topoisomerase II/histidine kinase"/>
    <property type="match status" value="1"/>
</dbReference>
<comment type="caution">
    <text evidence="17">The sequence shown here is derived from an EMBL/GenBank/DDBJ whole genome shotgun (WGS) entry which is preliminary data.</text>
</comment>
<proteinExistence type="predicted"/>
<dbReference type="GO" id="GO:0005886">
    <property type="term" value="C:plasma membrane"/>
    <property type="evidence" value="ECO:0007669"/>
    <property type="project" value="UniProtKB-SubCell"/>
</dbReference>
<dbReference type="SMART" id="SM00388">
    <property type="entry name" value="HisKA"/>
    <property type="match status" value="1"/>
</dbReference>
<dbReference type="EMBL" id="LBWK01000001">
    <property type="protein sequence ID" value="KKR06008.1"/>
    <property type="molecule type" value="Genomic_DNA"/>
</dbReference>
<evidence type="ECO:0000256" key="12">
    <source>
        <dbReference type="ARBA" id="ARBA00023012"/>
    </source>
</evidence>
<dbReference type="SMART" id="SM00387">
    <property type="entry name" value="HATPase_c"/>
    <property type="match status" value="1"/>
</dbReference>
<evidence type="ECO:0000259" key="15">
    <source>
        <dbReference type="PROSITE" id="PS50109"/>
    </source>
</evidence>
<feature type="domain" description="HAMP" evidence="16">
    <location>
        <begin position="103"/>
        <end position="156"/>
    </location>
</feature>
<keyword evidence="6" id="KW-0808">Transferase</keyword>
<dbReference type="SMART" id="SM00304">
    <property type="entry name" value="HAMP"/>
    <property type="match status" value="1"/>
</dbReference>
<evidence type="ECO:0000256" key="10">
    <source>
        <dbReference type="ARBA" id="ARBA00022840"/>
    </source>
</evidence>
<comment type="catalytic activity">
    <reaction evidence="1">
        <text>ATP + protein L-histidine = ADP + protein N-phospho-L-histidine.</text>
        <dbReference type="EC" id="2.7.13.3"/>
    </reaction>
</comment>
<dbReference type="InterPro" id="IPR003661">
    <property type="entry name" value="HisK_dim/P_dom"/>
</dbReference>
<keyword evidence="11 14" id="KW-1133">Transmembrane helix</keyword>
<evidence type="ECO:0000256" key="13">
    <source>
        <dbReference type="ARBA" id="ARBA00023136"/>
    </source>
</evidence>
<dbReference type="PANTHER" id="PTHR45528:SF1">
    <property type="entry name" value="SENSOR HISTIDINE KINASE CPXA"/>
    <property type="match status" value="1"/>
</dbReference>
<dbReference type="EC" id="2.7.13.3" evidence="3"/>
<dbReference type="InterPro" id="IPR003660">
    <property type="entry name" value="HAMP_dom"/>
</dbReference>
<dbReference type="Gene3D" id="3.30.565.10">
    <property type="entry name" value="Histidine kinase-like ATPase, C-terminal domain"/>
    <property type="match status" value="1"/>
</dbReference>
<dbReference type="Gene3D" id="1.10.287.130">
    <property type="match status" value="1"/>
</dbReference>
<comment type="subcellular location">
    <subcellularLocation>
        <location evidence="2">Cell membrane</location>
        <topology evidence="2">Multi-pass membrane protein</topology>
    </subcellularLocation>
</comment>
<dbReference type="InterPro" id="IPR036890">
    <property type="entry name" value="HATPase_C_sf"/>
</dbReference>
<evidence type="ECO:0000256" key="4">
    <source>
        <dbReference type="ARBA" id="ARBA00022475"/>
    </source>
</evidence>
<keyword evidence="5" id="KW-0597">Phosphoprotein</keyword>
<dbReference type="Pfam" id="PF02518">
    <property type="entry name" value="HATPase_c"/>
    <property type="match status" value="1"/>
</dbReference>
<dbReference type="InterPro" id="IPR003594">
    <property type="entry name" value="HATPase_dom"/>
</dbReference>
<dbReference type="CDD" id="cd00082">
    <property type="entry name" value="HisKA"/>
    <property type="match status" value="1"/>
</dbReference>
<dbReference type="Pfam" id="PF00512">
    <property type="entry name" value="HisKA"/>
    <property type="match status" value="1"/>
</dbReference>
<evidence type="ECO:0000256" key="6">
    <source>
        <dbReference type="ARBA" id="ARBA00022679"/>
    </source>
</evidence>
<protein>
    <recommendedName>
        <fullName evidence="3">histidine kinase</fullName>
        <ecNumber evidence="3">2.7.13.3</ecNumber>
    </recommendedName>
</protein>
<dbReference type="InterPro" id="IPR005467">
    <property type="entry name" value="His_kinase_dom"/>
</dbReference>
<evidence type="ECO:0000313" key="18">
    <source>
        <dbReference type="Proteomes" id="UP000034799"/>
    </source>
</evidence>
<dbReference type="InterPro" id="IPR050398">
    <property type="entry name" value="HssS/ArlS-like"/>
</dbReference>
<evidence type="ECO:0000256" key="2">
    <source>
        <dbReference type="ARBA" id="ARBA00004651"/>
    </source>
</evidence>
<evidence type="ECO:0000256" key="9">
    <source>
        <dbReference type="ARBA" id="ARBA00022777"/>
    </source>
</evidence>
<reference evidence="17 18" key="1">
    <citation type="journal article" date="2015" name="Nature">
        <title>rRNA introns, odd ribosomes, and small enigmatic genomes across a large radiation of phyla.</title>
        <authorList>
            <person name="Brown C.T."/>
            <person name="Hug L.A."/>
            <person name="Thomas B.C."/>
            <person name="Sharon I."/>
            <person name="Castelle C.J."/>
            <person name="Singh A."/>
            <person name="Wilkins M.J."/>
            <person name="Williams K.H."/>
            <person name="Banfield J.F."/>
        </authorList>
    </citation>
    <scope>NUCLEOTIDE SEQUENCE [LARGE SCALE GENOMIC DNA]</scope>
</reference>
<dbReference type="PANTHER" id="PTHR45528">
    <property type="entry name" value="SENSOR HISTIDINE KINASE CPXA"/>
    <property type="match status" value="1"/>
</dbReference>
<keyword evidence="7 14" id="KW-0812">Transmembrane</keyword>
<accession>A0A0G0MS56</accession>
<evidence type="ECO:0000256" key="8">
    <source>
        <dbReference type="ARBA" id="ARBA00022741"/>
    </source>
</evidence>
<keyword evidence="10" id="KW-0067">ATP-binding</keyword>
<gene>
    <name evidence="17" type="ORF">UT34_C0001G0048</name>
</gene>
<keyword evidence="4" id="KW-1003">Cell membrane</keyword>
<dbReference type="FunFam" id="3.30.565.10:FF:000006">
    <property type="entry name" value="Sensor histidine kinase WalK"/>
    <property type="match status" value="1"/>
</dbReference>
<dbReference type="Pfam" id="PF00672">
    <property type="entry name" value="HAMP"/>
    <property type="match status" value="1"/>
</dbReference>
<dbReference type="SUPFAM" id="SSF158472">
    <property type="entry name" value="HAMP domain-like"/>
    <property type="match status" value="1"/>
</dbReference>
<dbReference type="GO" id="GO:0005524">
    <property type="term" value="F:ATP binding"/>
    <property type="evidence" value="ECO:0007669"/>
    <property type="project" value="UniProtKB-KW"/>
</dbReference>
<dbReference type="InterPro" id="IPR036097">
    <property type="entry name" value="HisK_dim/P_sf"/>
</dbReference>
<evidence type="ECO:0000256" key="11">
    <source>
        <dbReference type="ARBA" id="ARBA00022989"/>
    </source>
</evidence>
<evidence type="ECO:0000256" key="1">
    <source>
        <dbReference type="ARBA" id="ARBA00000085"/>
    </source>
</evidence>
<dbReference type="PRINTS" id="PR00344">
    <property type="entry name" value="BCTRLSENSOR"/>
</dbReference>
<organism evidence="17 18">
    <name type="scientific">candidate division WS6 bacterium GW2011_GWF2_39_15</name>
    <dbReference type="NCBI Taxonomy" id="1619100"/>
    <lineage>
        <taxon>Bacteria</taxon>
        <taxon>Candidatus Dojkabacteria</taxon>
    </lineage>
</organism>
<dbReference type="PROSITE" id="PS50109">
    <property type="entry name" value="HIS_KIN"/>
    <property type="match status" value="1"/>
</dbReference>
<dbReference type="STRING" id="1619100.UT34_C0001G0048"/>
<dbReference type="CDD" id="cd00075">
    <property type="entry name" value="HATPase"/>
    <property type="match status" value="1"/>
</dbReference>
<dbReference type="Proteomes" id="UP000034799">
    <property type="component" value="Unassembled WGS sequence"/>
</dbReference>
<evidence type="ECO:0000256" key="5">
    <source>
        <dbReference type="ARBA" id="ARBA00022553"/>
    </source>
</evidence>
<dbReference type="Gene3D" id="6.10.340.10">
    <property type="match status" value="1"/>
</dbReference>
<evidence type="ECO:0000256" key="7">
    <source>
        <dbReference type="ARBA" id="ARBA00022692"/>
    </source>
</evidence>
<keyword evidence="8" id="KW-0547">Nucleotide-binding</keyword>
<dbReference type="AlphaFoldDB" id="A0A0G0MS56"/>
<feature type="transmembrane region" description="Helical" evidence="14">
    <location>
        <begin position="13"/>
        <end position="36"/>
    </location>
</feature>
<dbReference type="GO" id="GO:0000155">
    <property type="term" value="F:phosphorelay sensor kinase activity"/>
    <property type="evidence" value="ECO:0007669"/>
    <property type="project" value="InterPro"/>
</dbReference>
<evidence type="ECO:0000256" key="14">
    <source>
        <dbReference type="SAM" id="Phobius"/>
    </source>
</evidence>
<evidence type="ECO:0000256" key="3">
    <source>
        <dbReference type="ARBA" id="ARBA00012438"/>
    </source>
</evidence>
<sequence length="373" mass="41908">MEMTFTKSIKFKMALWCSTLLLAFSLGFLLVVNIFLTQYMKSVNPLQPIFPKGGIIFRNLDTLEIELIQQSRDKDLDNIRLLSLYSILPLAIFSFIGGYFIAEQTLNPLENLKDEMLRKQSDNLGEDISYEDTGDEISALIKSFNSMSKRLALSFKSQKEFVENASHEIKTPLAIIQANLDTALADKRLTKSEVIPLLQECNRSVRFMNKLTEDLLLLSILGNGIEKEKIDLCDLLEEVKSQAAGLIKDNSFGIEVNCKKGYELAGNKVLLARAFLNIIENSIKYSGGNKVMIEAVREKKGIKIIIRDNGKGIPKDSAEKIFDRFYRIDKSRSRKTGGSGLGLSITKEIVKKHDGEIFLNDTNSTGAEFIITL</sequence>
<keyword evidence="12" id="KW-0902">Two-component regulatory system</keyword>